<name>A0A0A9DFF3_ARUDO</name>
<reference evidence="1" key="1">
    <citation type="submission" date="2014-09" db="EMBL/GenBank/DDBJ databases">
        <authorList>
            <person name="Magalhaes I.L.F."/>
            <person name="Oliveira U."/>
            <person name="Santos F.R."/>
            <person name="Vidigal T.H.D.A."/>
            <person name="Brescovit A.D."/>
            <person name="Santos A.J."/>
        </authorList>
    </citation>
    <scope>NUCLEOTIDE SEQUENCE</scope>
    <source>
        <tissue evidence="1">Shoot tissue taken approximately 20 cm above the soil surface</tissue>
    </source>
</reference>
<protein>
    <submittedName>
        <fullName evidence="1">Uncharacterized protein</fullName>
    </submittedName>
</protein>
<evidence type="ECO:0000313" key="1">
    <source>
        <dbReference type="EMBL" id="JAD86541.1"/>
    </source>
</evidence>
<proteinExistence type="predicted"/>
<reference evidence="1" key="2">
    <citation type="journal article" date="2015" name="Data Brief">
        <title>Shoot transcriptome of the giant reed, Arundo donax.</title>
        <authorList>
            <person name="Barrero R.A."/>
            <person name="Guerrero F.D."/>
            <person name="Moolhuijzen P."/>
            <person name="Goolsby J.A."/>
            <person name="Tidwell J."/>
            <person name="Bellgard S.E."/>
            <person name="Bellgard M.I."/>
        </authorList>
    </citation>
    <scope>NUCLEOTIDE SEQUENCE</scope>
    <source>
        <tissue evidence="1">Shoot tissue taken approximately 20 cm above the soil surface</tissue>
    </source>
</reference>
<dbReference type="EMBL" id="GBRH01211354">
    <property type="protein sequence ID" value="JAD86541.1"/>
    <property type="molecule type" value="Transcribed_RNA"/>
</dbReference>
<organism evidence="1">
    <name type="scientific">Arundo donax</name>
    <name type="common">Giant reed</name>
    <name type="synonym">Donax arundinaceus</name>
    <dbReference type="NCBI Taxonomy" id="35708"/>
    <lineage>
        <taxon>Eukaryota</taxon>
        <taxon>Viridiplantae</taxon>
        <taxon>Streptophyta</taxon>
        <taxon>Embryophyta</taxon>
        <taxon>Tracheophyta</taxon>
        <taxon>Spermatophyta</taxon>
        <taxon>Magnoliopsida</taxon>
        <taxon>Liliopsida</taxon>
        <taxon>Poales</taxon>
        <taxon>Poaceae</taxon>
        <taxon>PACMAD clade</taxon>
        <taxon>Arundinoideae</taxon>
        <taxon>Arundineae</taxon>
        <taxon>Arundo</taxon>
    </lineage>
</organism>
<dbReference type="AlphaFoldDB" id="A0A0A9DFF3"/>
<accession>A0A0A9DFF3</accession>
<sequence>MPQFYGMVLMHVMYNFTKVRNTRKKKWKHNQNGDKQLVNKILEHLQKQPKVTTTNKQFHHPFPPQQFCFRTTATWFCCCMPVSSWKLIDCKNRVYIKILSPTNASVYYAISTKTEQIHVPQ</sequence>